<feature type="compositionally biased region" description="Low complexity" evidence="1">
    <location>
        <begin position="84"/>
        <end position="97"/>
    </location>
</feature>
<proteinExistence type="predicted"/>
<comment type="caution">
    <text evidence="2">The sequence shown here is derived from an EMBL/GenBank/DDBJ whole genome shotgun (WGS) entry which is preliminary data.</text>
</comment>
<protein>
    <submittedName>
        <fullName evidence="2">Ketopantoate reductase</fullName>
    </submittedName>
</protein>
<keyword evidence="3" id="KW-1185">Reference proteome</keyword>
<evidence type="ECO:0000256" key="1">
    <source>
        <dbReference type="SAM" id="MobiDB-lite"/>
    </source>
</evidence>
<name>A0A846RN91_9MICO</name>
<dbReference type="RefSeq" id="WP_167949398.1">
    <property type="nucleotide sequence ID" value="NZ_BAAAPQ010000026.1"/>
</dbReference>
<feature type="region of interest" description="Disordered" evidence="1">
    <location>
        <begin position="84"/>
        <end position="113"/>
    </location>
</feature>
<reference evidence="2 3" key="1">
    <citation type="submission" date="2020-03" db="EMBL/GenBank/DDBJ databases">
        <title>Sequencing the genomes of 1000 actinobacteria strains.</title>
        <authorList>
            <person name="Klenk H.-P."/>
        </authorList>
    </citation>
    <scope>NUCLEOTIDE SEQUENCE [LARGE SCALE GENOMIC DNA]</scope>
    <source>
        <strain evidence="2 3">DSM 18964</strain>
    </source>
</reference>
<dbReference type="EMBL" id="JAATJN010000001">
    <property type="protein sequence ID" value="NJC55344.1"/>
    <property type="molecule type" value="Genomic_DNA"/>
</dbReference>
<dbReference type="AlphaFoldDB" id="A0A846RN91"/>
<evidence type="ECO:0000313" key="2">
    <source>
        <dbReference type="EMBL" id="NJC55344.1"/>
    </source>
</evidence>
<accession>A0A846RN91</accession>
<dbReference type="Proteomes" id="UP000576792">
    <property type="component" value="Unassembled WGS sequence"/>
</dbReference>
<organism evidence="2 3">
    <name type="scientific">Brevibacterium marinum</name>
    <dbReference type="NCBI Taxonomy" id="418643"/>
    <lineage>
        <taxon>Bacteria</taxon>
        <taxon>Bacillati</taxon>
        <taxon>Actinomycetota</taxon>
        <taxon>Actinomycetes</taxon>
        <taxon>Micrococcales</taxon>
        <taxon>Brevibacteriaceae</taxon>
        <taxon>Brevibacterium</taxon>
    </lineage>
</organism>
<gene>
    <name evidence="2" type="ORF">BKA07_000379</name>
</gene>
<sequence>MDGSSRTGRHSAVRELFTTAGFSISHVADFRSWLWFHFILDAAIMVGWLRMGNFDAPDRSQHALREAVRLVREMIPVLKAKGGTSGLGAATAAHTSARVPRIRLPTPSSAGGS</sequence>
<evidence type="ECO:0000313" key="3">
    <source>
        <dbReference type="Proteomes" id="UP000576792"/>
    </source>
</evidence>